<organism evidence="16 17">
    <name type="scientific">Candidatus Methylospira mobilis</name>
    <dbReference type="NCBI Taxonomy" id="1808979"/>
    <lineage>
        <taxon>Bacteria</taxon>
        <taxon>Pseudomonadati</taxon>
        <taxon>Pseudomonadota</taxon>
        <taxon>Gammaproteobacteria</taxon>
        <taxon>Methylococcales</taxon>
        <taxon>Methylococcaceae</taxon>
        <taxon>Candidatus Methylospira</taxon>
    </lineage>
</organism>
<dbReference type="Proteomes" id="UP000325755">
    <property type="component" value="Chromosome"/>
</dbReference>
<keyword evidence="15" id="KW-0175">Coiled coil</keyword>
<keyword evidence="9 13" id="KW-0066">ATP synthesis</keyword>
<gene>
    <name evidence="13" type="primary">atpF</name>
    <name evidence="16" type="ORF">F6R98_01620</name>
</gene>
<comment type="subunit">
    <text evidence="13">F-type ATPases have 2 components, F(1) - the catalytic core - and F(0) - the membrane proton channel. F(1) has five subunits: alpha(3), beta(3), gamma(1), delta(1), epsilon(1). F(0) has three main subunits: a(1), b(2) and c(10-14). The alpha and beta chains form an alternating ring which encloses part of the gamma chain. F(1) is attached to F(0) by a central stalk formed by the gamma and epsilon chains, while a peripheral stalk is formed by the delta and b chains.</text>
</comment>
<evidence type="ECO:0000256" key="12">
    <source>
        <dbReference type="ARBA" id="ARBA00037847"/>
    </source>
</evidence>
<keyword evidence="7 13" id="KW-0406">Ion transport</keyword>
<dbReference type="GO" id="GO:0045259">
    <property type="term" value="C:proton-transporting ATP synthase complex"/>
    <property type="evidence" value="ECO:0007669"/>
    <property type="project" value="UniProtKB-KW"/>
</dbReference>
<protein>
    <recommendedName>
        <fullName evidence="13">ATP synthase subunit b</fullName>
    </recommendedName>
    <alternativeName>
        <fullName evidence="13">ATP synthase F(0) sector subunit b</fullName>
    </alternativeName>
    <alternativeName>
        <fullName evidence="13">ATPase subunit I</fullName>
    </alternativeName>
    <alternativeName>
        <fullName evidence="13">F-type ATPase subunit b</fullName>
        <shortName evidence="13">F-ATPase subunit b</shortName>
    </alternativeName>
</protein>
<keyword evidence="4 13" id="KW-0812">Transmembrane</keyword>
<dbReference type="GO" id="GO:0046933">
    <property type="term" value="F:proton-transporting ATP synthase activity, rotational mechanism"/>
    <property type="evidence" value="ECO:0007669"/>
    <property type="project" value="UniProtKB-UniRule"/>
</dbReference>
<dbReference type="GO" id="GO:0012505">
    <property type="term" value="C:endomembrane system"/>
    <property type="evidence" value="ECO:0007669"/>
    <property type="project" value="UniProtKB-SubCell"/>
</dbReference>
<dbReference type="Pfam" id="PF00213">
    <property type="entry name" value="OSCP"/>
    <property type="match status" value="1"/>
</dbReference>
<keyword evidence="17" id="KW-1185">Reference proteome</keyword>
<proteinExistence type="inferred from homology"/>
<comment type="function">
    <text evidence="11">Component of the F(0) channel, it forms part of the peripheral stalk, linking F(1) to F(0). The b'-subunit is a diverged and duplicated form of b found in plants and photosynthetic bacteria.</text>
</comment>
<evidence type="ECO:0000256" key="3">
    <source>
        <dbReference type="ARBA" id="ARBA00022547"/>
    </source>
</evidence>
<evidence type="ECO:0000256" key="15">
    <source>
        <dbReference type="SAM" id="Coils"/>
    </source>
</evidence>
<dbReference type="CDD" id="cd06503">
    <property type="entry name" value="ATP-synt_Fo_b"/>
    <property type="match status" value="1"/>
</dbReference>
<dbReference type="EMBL" id="CP044205">
    <property type="protein sequence ID" value="QFY44896.1"/>
    <property type="molecule type" value="Genomic_DNA"/>
</dbReference>
<evidence type="ECO:0000313" key="17">
    <source>
        <dbReference type="Proteomes" id="UP000325755"/>
    </source>
</evidence>
<dbReference type="OrthoDB" id="466272at2"/>
<evidence type="ECO:0000256" key="7">
    <source>
        <dbReference type="ARBA" id="ARBA00023065"/>
    </source>
</evidence>
<reference evidence="16 17" key="1">
    <citation type="submission" date="2019-09" db="EMBL/GenBank/DDBJ databases">
        <title>Ecophysiology of the spiral-shaped methanotroph Methylospira mobilis as revealed by the complete genome sequence.</title>
        <authorList>
            <person name="Oshkin I.Y."/>
            <person name="Dedysh S.N."/>
            <person name="Miroshnikov K."/>
            <person name="Danilova O.V."/>
            <person name="Hakobyan A."/>
            <person name="Liesack W."/>
        </authorList>
    </citation>
    <scope>NUCLEOTIDE SEQUENCE [LARGE SCALE GENOMIC DNA]</scope>
    <source>
        <strain evidence="16 17">Shm1</strain>
    </source>
</reference>
<dbReference type="KEGG" id="mmob:F6R98_01620"/>
<keyword evidence="8 13" id="KW-0472">Membrane</keyword>
<evidence type="ECO:0000256" key="1">
    <source>
        <dbReference type="ARBA" id="ARBA00005513"/>
    </source>
</evidence>
<dbReference type="PANTHER" id="PTHR33445:SF2">
    <property type="entry name" value="ATP SYNTHASE SUBUNIT B', CHLOROPLASTIC"/>
    <property type="match status" value="1"/>
</dbReference>
<evidence type="ECO:0000256" key="5">
    <source>
        <dbReference type="ARBA" id="ARBA00022781"/>
    </source>
</evidence>
<evidence type="ECO:0000256" key="14">
    <source>
        <dbReference type="RuleBase" id="RU003848"/>
    </source>
</evidence>
<name>A0A5Q0BTB4_9GAMM</name>
<feature type="coiled-coil region" evidence="15">
    <location>
        <begin position="34"/>
        <end position="86"/>
    </location>
</feature>
<evidence type="ECO:0000256" key="8">
    <source>
        <dbReference type="ARBA" id="ARBA00023136"/>
    </source>
</evidence>
<keyword evidence="13" id="KW-1003">Cell membrane</keyword>
<evidence type="ECO:0000256" key="6">
    <source>
        <dbReference type="ARBA" id="ARBA00022989"/>
    </source>
</evidence>
<dbReference type="GO" id="GO:0046961">
    <property type="term" value="F:proton-transporting ATPase activity, rotational mechanism"/>
    <property type="evidence" value="ECO:0007669"/>
    <property type="project" value="TreeGrafter"/>
</dbReference>
<evidence type="ECO:0000256" key="13">
    <source>
        <dbReference type="HAMAP-Rule" id="MF_01398"/>
    </source>
</evidence>
<dbReference type="GO" id="GO:0005886">
    <property type="term" value="C:plasma membrane"/>
    <property type="evidence" value="ECO:0007669"/>
    <property type="project" value="UniProtKB-SubCell"/>
</dbReference>
<evidence type="ECO:0000256" key="4">
    <source>
        <dbReference type="ARBA" id="ARBA00022692"/>
    </source>
</evidence>
<feature type="transmembrane region" description="Helical" evidence="13">
    <location>
        <begin position="12"/>
        <end position="34"/>
    </location>
</feature>
<dbReference type="InterPro" id="IPR000711">
    <property type="entry name" value="ATPase_OSCP/dsu"/>
</dbReference>
<dbReference type="InterPro" id="IPR050059">
    <property type="entry name" value="ATP_synthase_B_chain"/>
</dbReference>
<dbReference type="HAMAP" id="MF_01398">
    <property type="entry name" value="ATP_synth_b_bprime"/>
    <property type="match status" value="1"/>
</dbReference>
<keyword evidence="5 13" id="KW-0375">Hydrogen ion transport</keyword>
<evidence type="ECO:0000256" key="10">
    <source>
        <dbReference type="ARBA" id="ARBA00025198"/>
    </source>
</evidence>
<dbReference type="AlphaFoldDB" id="A0A5Q0BTB4"/>
<dbReference type="InParanoid" id="A0A5Q0BTB4"/>
<comment type="subcellular location">
    <subcellularLocation>
        <location evidence="13">Cell membrane</location>
        <topology evidence="13">Single-pass membrane protein</topology>
    </subcellularLocation>
    <subcellularLocation>
        <location evidence="12">Endomembrane system</location>
        <topology evidence="12">Single-pass membrane protein</topology>
    </subcellularLocation>
</comment>
<sequence length="248" mass="27659">MQFDWTTFILEILNFLVLMWILRHFLYRPVLALLDERRRRIGEERLAAEQMRNEAETLLKQYQSRLAEWELERESSRRHLEEQLNQARTEGLAKLEKSLADEATRLRARNDALNAAGKAIVTREAAITAYSQTAALLQRLASPQLTLAIVGLFLEDLAALPAEEHDALQRAASSLSTDAEISSAHALDAMQRAAVSQALAATAGRKLNIVFRENPALIAGLCAVIGECRLDANIAAELAFFRRCAGHV</sequence>
<dbReference type="InterPro" id="IPR002146">
    <property type="entry name" value="ATP_synth_b/b'su_bac/chlpt"/>
</dbReference>
<keyword evidence="6 13" id="KW-1133">Transmembrane helix</keyword>
<comment type="similarity">
    <text evidence="1 13 14">Belongs to the ATPase B chain family.</text>
</comment>
<accession>A0A5Q0BTB4</accession>
<keyword evidence="2 13" id="KW-0813">Transport</keyword>
<keyword evidence="3 13" id="KW-0138">CF(0)</keyword>
<evidence type="ECO:0000256" key="2">
    <source>
        <dbReference type="ARBA" id="ARBA00022448"/>
    </source>
</evidence>
<evidence type="ECO:0000256" key="11">
    <source>
        <dbReference type="ARBA" id="ARBA00025614"/>
    </source>
</evidence>
<dbReference type="PANTHER" id="PTHR33445">
    <property type="entry name" value="ATP SYNTHASE SUBUNIT B', CHLOROPLASTIC"/>
    <property type="match status" value="1"/>
</dbReference>
<evidence type="ECO:0000313" key="16">
    <source>
        <dbReference type="EMBL" id="QFY44896.1"/>
    </source>
</evidence>
<comment type="function">
    <text evidence="10 13">F(1)F(0) ATP synthase produces ATP from ADP in the presence of a proton or sodium gradient. F-type ATPases consist of two structural domains, F(1) containing the extramembraneous catalytic core and F(0) containing the membrane proton channel, linked together by a central stalk and a peripheral stalk. During catalysis, ATP synthesis in the catalytic domain of F(1) is coupled via a rotary mechanism of the central stalk subunits to proton translocation.</text>
</comment>
<dbReference type="Pfam" id="PF00430">
    <property type="entry name" value="ATP-synt_B"/>
    <property type="match status" value="1"/>
</dbReference>
<evidence type="ECO:0000256" key="9">
    <source>
        <dbReference type="ARBA" id="ARBA00023310"/>
    </source>
</evidence>